<evidence type="ECO:0000313" key="2">
    <source>
        <dbReference type="Proteomes" id="UP000689195"/>
    </source>
</evidence>
<proteinExistence type="predicted"/>
<organism evidence="1 2">
    <name type="scientific">Paramecium pentaurelia</name>
    <dbReference type="NCBI Taxonomy" id="43138"/>
    <lineage>
        <taxon>Eukaryota</taxon>
        <taxon>Sar</taxon>
        <taxon>Alveolata</taxon>
        <taxon>Ciliophora</taxon>
        <taxon>Intramacronucleata</taxon>
        <taxon>Oligohymenophorea</taxon>
        <taxon>Peniculida</taxon>
        <taxon>Parameciidae</taxon>
        <taxon>Paramecium</taxon>
    </lineage>
</organism>
<dbReference type="EMBL" id="CAJJDO010000081">
    <property type="protein sequence ID" value="CAD8183797.1"/>
    <property type="molecule type" value="Genomic_DNA"/>
</dbReference>
<gene>
    <name evidence="1" type="ORF">PPENT_87.1.T0810185</name>
</gene>
<name>A0A8S1W4W8_9CILI</name>
<accession>A0A8S1W4W8</accession>
<comment type="caution">
    <text evidence="1">The sequence shown here is derived from an EMBL/GenBank/DDBJ whole genome shotgun (WGS) entry which is preliminary data.</text>
</comment>
<protein>
    <submittedName>
        <fullName evidence="1">Uncharacterized protein</fullName>
    </submittedName>
</protein>
<keyword evidence="2" id="KW-1185">Reference proteome</keyword>
<reference evidence="1" key="1">
    <citation type="submission" date="2021-01" db="EMBL/GenBank/DDBJ databases">
        <authorList>
            <consortium name="Genoscope - CEA"/>
            <person name="William W."/>
        </authorList>
    </citation>
    <scope>NUCLEOTIDE SEQUENCE</scope>
</reference>
<evidence type="ECO:0000313" key="1">
    <source>
        <dbReference type="EMBL" id="CAD8183797.1"/>
    </source>
</evidence>
<dbReference type="AlphaFoldDB" id="A0A8S1W4W8"/>
<dbReference type="Proteomes" id="UP000689195">
    <property type="component" value="Unassembled WGS sequence"/>
</dbReference>
<sequence length="79" mass="9398">MISGSSINFWIKNTEWICYQKIKDHSSSIFGLSFNVQQNRVLCVVMINQYQEQSNKDQIMNGFQYKDYSLIIWISSMLY</sequence>